<evidence type="ECO:0000313" key="4">
    <source>
        <dbReference type="Proteomes" id="UP000248014"/>
    </source>
</evidence>
<dbReference type="AlphaFoldDB" id="A0A2V3UYH3"/>
<organism evidence="3 4">
    <name type="scientific">Blastomonas natatoria</name>
    <dbReference type="NCBI Taxonomy" id="34015"/>
    <lineage>
        <taxon>Bacteria</taxon>
        <taxon>Pseudomonadati</taxon>
        <taxon>Pseudomonadota</taxon>
        <taxon>Alphaproteobacteria</taxon>
        <taxon>Sphingomonadales</taxon>
        <taxon>Sphingomonadaceae</taxon>
        <taxon>Blastomonas</taxon>
    </lineage>
</organism>
<dbReference type="Gene3D" id="3.10.180.10">
    <property type="entry name" value="2,3-Dihydroxybiphenyl 1,2-Dioxygenase, domain 1"/>
    <property type="match status" value="1"/>
</dbReference>
<keyword evidence="1" id="KW-0479">Metal-binding</keyword>
<proteinExistence type="predicted"/>
<dbReference type="InterPro" id="IPR037523">
    <property type="entry name" value="VOC_core"/>
</dbReference>
<evidence type="ECO:0000259" key="2">
    <source>
        <dbReference type="PROSITE" id="PS51819"/>
    </source>
</evidence>
<reference evidence="3 4" key="1">
    <citation type="submission" date="2018-05" db="EMBL/GenBank/DDBJ databases">
        <title>Genomic Encyclopedia of Type Strains, Phase IV (KMG-IV): sequencing the most valuable type-strain genomes for metagenomic binning, comparative biology and taxonomic classification.</title>
        <authorList>
            <person name="Goeker M."/>
        </authorList>
    </citation>
    <scope>NUCLEOTIDE SEQUENCE [LARGE SCALE GENOMIC DNA]</scope>
    <source>
        <strain evidence="3 4">DSM 3183</strain>
    </source>
</reference>
<dbReference type="PANTHER" id="PTHR43048">
    <property type="entry name" value="METHYLMALONYL-COA EPIMERASE"/>
    <property type="match status" value="1"/>
</dbReference>
<sequence length="159" mass="17043">MTDAPAFLAADHVSFTVPDLDAAIAFYIDTFGARELFRMGPLAASEIPAMPDGRDWMEAHVGVAGATLTLAMLELVGNLNLQLVQYDAPADRNKVPPRNCDAGGHHLALRVDDVEKAAAYLAEKGCTVQAIIEISEGPLAGKKNLYVRDPFGHSLEIVD</sequence>
<dbReference type="InterPro" id="IPR051785">
    <property type="entry name" value="MMCE/EMCE_epimerase"/>
</dbReference>
<evidence type="ECO:0000256" key="1">
    <source>
        <dbReference type="ARBA" id="ARBA00022723"/>
    </source>
</evidence>
<gene>
    <name evidence="3" type="ORF">C7451_108104</name>
</gene>
<dbReference type="Proteomes" id="UP000248014">
    <property type="component" value="Unassembled WGS sequence"/>
</dbReference>
<dbReference type="PROSITE" id="PS51819">
    <property type="entry name" value="VOC"/>
    <property type="match status" value="1"/>
</dbReference>
<dbReference type="InterPro" id="IPR004360">
    <property type="entry name" value="Glyas_Fos-R_dOase_dom"/>
</dbReference>
<dbReference type="InterPro" id="IPR029068">
    <property type="entry name" value="Glyas_Bleomycin-R_OHBP_Dase"/>
</dbReference>
<dbReference type="GO" id="GO:0046491">
    <property type="term" value="P:L-methylmalonyl-CoA metabolic process"/>
    <property type="evidence" value="ECO:0007669"/>
    <property type="project" value="TreeGrafter"/>
</dbReference>
<dbReference type="GO" id="GO:0004493">
    <property type="term" value="F:methylmalonyl-CoA epimerase activity"/>
    <property type="evidence" value="ECO:0007669"/>
    <property type="project" value="TreeGrafter"/>
</dbReference>
<dbReference type="OrthoDB" id="9813630at2"/>
<evidence type="ECO:0000313" key="3">
    <source>
        <dbReference type="EMBL" id="PXW74443.1"/>
    </source>
</evidence>
<dbReference type="RefSeq" id="WP_110299131.1">
    <property type="nucleotide sequence ID" value="NZ_QJJM01000008.1"/>
</dbReference>
<dbReference type="Pfam" id="PF00903">
    <property type="entry name" value="Glyoxalase"/>
    <property type="match status" value="1"/>
</dbReference>
<feature type="domain" description="VOC" evidence="2">
    <location>
        <begin position="9"/>
        <end position="159"/>
    </location>
</feature>
<dbReference type="SUPFAM" id="SSF54593">
    <property type="entry name" value="Glyoxalase/Bleomycin resistance protein/Dihydroxybiphenyl dioxygenase"/>
    <property type="match status" value="1"/>
</dbReference>
<name>A0A2V3UYH3_9SPHN</name>
<dbReference type="GO" id="GO:0046872">
    <property type="term" value="F:metal ion binding"/>
    <property type="evidence" value="ECO:0007669"/>
    <property type="project" value="UniProtKB-KW"/>
</dbReference>
<keyword evidence="4" id="KW-1185">Reference proteome</keyword>
<dbReference type="EMBL" id="QJJM01000008">
    <property type="protein sequence ID" value="PXW74443.1"/>
    <property type="molecule type" value="Genomic_DNA"/>
</dbReference>
<protein>
    <submittedName>
        <fullName evidence="3">Glyoxylase I family protein</fullName>
    </submittedName>
</protein>
<accession>A0A2V3UYH3</accession>
<comment type="caution">
    <text evidence="3">The sequence shown here is derived from an EMBL/GenBank/DDBJ whole genome shotgun (WGS) entry which is preliminary data.</text>
</comment>
<dbReference type="PANTHER" id="PTHR43048:SF6">
    <property type="entry name" value="BLR8189 PROTEIN"/>
    <property type="match status" value="1"/>
</dbReference>